<dbReference type="FunFam" id="3.30.160.20:FF:000058">
    <property type="entry name" value="Small RNA 2"/>
    <property type="match status" value="1"/>
</dbReference>
<proteinExistence type="predicted"/>
<dbReference type="InterPro" id="IPR056755">
    <property type="entry name" value="DSRM_2"/>
</dbReference>
<keyword evidence="4" id="KW-1185">Reference proteome</keyword>
<dbReference type="Proteomes" id="UP000242715">
    <property type="component" value="Unassembled WGS sequence"/>
</dbReference>
<dbReference type="Pfam" id="PF24995">
    <property type="entry name" value="DSRM_2"/>
    <property type="match status" value="1"/>
</dbReference>
<sequence length="129" mass="14347">METKEHRVVTPKKPTLTSKAIIHQKFGKNACYVVEEVKEVCQTGCPGLNIPQTGPCLYRCTLQLPELTVVSETFKKKKDAEQSVAEMAIEKLGIIPETTDLTPQEAHESLVARIAYLFSEKVGYIQAVI</sequence>
<accession>A0A2Z6M2H9</accession>
<organism evidence="3 4">
    <name type="scientific">Trifolium subterraneum</name>
    <name type="common">Subterranean clover</name>
    <dbReference type="NCBI Taxonomy" id="3900"/>
    <lineage>
        <taxon>Eukaryota</taxon>
        <taxon>Viridiplantae</taxon>
        <taxon>Streptophyta</taxon>
        <taxon>Embryophyta</taxon>
        <taxon>Tracheophyta</taxon>
        <taxon>Spermatophyta</taxon>
        <taxon>Magnoliopsida</taxon>
        <taxon>eudicotyledons</taxon>
        <taxon>Gunneridae</taxon>
        <taxon>Pentapetalae</taxon>
        <taxon>rosids</taxon>
        <taxon>fabids</taxon>
        <taxon>Fabales</taxon>
        <taxon>Fabaceae</taxon>
        <taxon>Papilionoideae</taxon>
        <taxon>50 kb inversion clade</taxon>
        <taxon>NPAAA clade</taxon>
        <taxon>Hologalegina</taxon>
        <taxon>IRL clade</taxon>
        <taxon>Trifolieae</taxon>
        <taxon>Trifolium</taxon>
    </lineage>
</organism>
<feature type="domain" description="dsRNA binding" evidence="2">
    <location>
        <begin position="23"/>
        <end position="93"/>
    </location>
</feature>
<protein>
    <recommendedName>
        <fullName evidence="2">dsRNA binding domain-containing protein</fullName>
    </recommendedName>
</protein>
<evidence type="ECO:0000313" key="3">
    <source>
        <dbReference type="EMBL" id="GAU26351.1"/>
    </source>
</evidence>
<evidence type="ECO:0000313" key="4">
    <source>
        <dbReference type="Proteomes" id="UP000242715"/>
    </source>
</evidence>
<gene>
    <name evidence="3" type="ORF">TSUD_101850</name>
</gene>
<dbReference type="GO" id="GO:0003723">
    <property type="term" value="F:RNA binding"/>
    <property type="evidence" value="ECO:0007669"/>
    <property type="project" value="UniProtKB-KW"/>
</dbReference>
<dbReference type="AlphaFoldDB" id="A0A2Z6M2H9"/>
<evidence type="ECO:0000259" key="2">
    <source>
        <dbReference type="Pfam" id="PF24995"/>
    </source>
</evidence>
<dbReference type="EMBL" id="DF973333">
    <property type="protein sequence ID" value="GAU26351.1"/>
    <property type="molecule type" value="Genomic_DNA"/>
</dbReference>
<dbReference type="OrthoDB" id="1743388at2759"/>
<dbReference type="Gene3D" id="3.30.160.20">
    <property type="match status" value="1"/>
</dbReference>
<dbReference type="SUPFAM" id="SSF54768">
    <property type="entry name" value="dsRNA-binding domain-like"/>
    <property type="match status" value="1"/>
</dbReference>
<reference evidence="4" key="1">
    <citation type="journal article" date="2017" name="Front. Plant Sci.">
        <title>Climate Clever Clovers: New Paradigm to Reduce the Environmental Footprint of Ruminants by Breeding Low Methanogenic Forages Utilizing Haplotype Variation.</title>
        <authorList>
            <person name="Kaur P."/>
            <person name="Appels R."/>
            <person name="Bayer P.E."/>
            <person name="Keeble-Gagnere G."/>
            <person name="Wang J."/>
            <person name="Hirakawa H."/>
            <person name="Shirasawa K."/>
            <person name="Vercoe P."/>
            <person name="Stefanova K."/>
            <person name="Durmic Z."/>
            <person name="Nichols P."/>
            <person name="Revell C."/>
            <person name="Isobe S.N."/>
            <person name="Edwards D."/>
            <person name="Erskine W."/>
        </authorList>
    </citation>
    <scope>NUCLEOTIDE SEQUENCE [LARGE SCALE GENOMIC DNA]</scope>
    <source>
        <strain evidence="4">cv. Daliak</strain>
    </source>
</reference>
<keyword evidence="1" id="KW-0694">RNA-binding</keyword>
<name>A0A2Z6M2H9_TRISU</name>
<evidence type="ECO:0000256" key="1">
    <source>
        <dbReference type="ARBA" id="ARBA00022884"/>
    </source>
</evidence>